<dbReference type="GO" id="GO:0007030">
    <property type="term" value="P:Golgi organization"/>
    <property type="evidence" value="ECO:0007669"/>
    <property type="project" value="TreeGrafter"/>
</dbReference>
<feature type="compositionally biased region" description="Basic and acidic residues" evidence="5">
    <location>
        <begin position="190"/>
        <end position="201"/>
    </location>
</feature>
<keyword evidence="4" id="KW-0449">Lipoprotein</keyword>
<sequence length="687" mass="78617">MERKYKLIAPKHWDKKTSEYLIKIVSITPIPLDNTSFWIKESANLVTFQQETEEQETESFQFIKQLGYQQSAIEVSTSSQLSQLLEDKKLHMNSVLNLSKKFNSNEDGQVFIHALQQVSEAYTYWVWGENSQSSYNPEKLRLLSSSLLITLISQPGIRKNHLQNEEMFSNKSQESEYEPHDSSEITSKNIKHDSKEIDPKRTSSFTNINTTNSLKIQKSESFLEACNENPYFSALSNLCDAKRRIENNMVSFTELLDFLSGNLEKDENVFILSFMINTNKNFREYCIARTDPEVLVLKTLECINKDFSVIQPTSLTSHQKSLFSHIDTPLSPSASSKKQSSRIFDNYSEPAHQNNSPITNIAYPVSPSASAAFHPQIPADSSYFRSGSISENNSINLDMLPISKIKLLTPRIYSLLGILANLASDEHFVEGLKKSVRSNHFTITVVDYISWTGSGSWSKGLKKWVLVNVFIGEILELFLRNFSSYKDPTIHTYTLLCLFNVLPKTSDIPHSLANRIIKVYEMVTKHFSKLIVNFKEDTPREQIYRDIQNLTISENTEIMVTTSNFSNRLRKKSISENSQRNRPRKSSLAGRKDFRELYKNTDPDLAIASVVGGCENYNELEAYADTHYMLSLIIFKTVFYEPSKNIDLVYEMVRTKDIVLAPINSNLTSNANLIFEKYGIPESELRN</sequence>
<dbReference type="Proteomes" id="UP000245591">
    <property type="component" value="Unassembled WGS sequence"/>
</dbReference>
<evidence type="ECO:0000256" key="1">
    <source>
        <dbReference type="ARBA" id="ARBA00010603"/>
    </source>
</evidence>
<feature type="region of interest" description="Disordered" evidence="5">
    <location>
        <begin position="168"/>
        <end position="204"/>
    </location>
</feature>
<dbReference type="InterPro" id="IPR019142">
    <property type="entry name" value="Dymeclin"/>
</dbReference>
<comment type="similarity">
    <text evidence="1">Belongs to the dymeclin family.</text>
</comment>
<accession>A0A2U1JE99</accession>
<comment type="caution">
    <text evidence="6">The sequence shown here is derived from an EMBL/GenBank/DDBJ whole genome shotgun (WGS) entry which is preliminary data.</text>
</comment>
<dbReference type="Pfam" id="PF09742">
    <property type="entry name" value="Dymeclin"/>
    <property type="match status" value="1"/>
</dbReference>
<keyword evidence="7" id="KW-1185">Reference proteome</keyword>
<reference evidence="6 7" key="1">
    <citation type="journal article" date="2018" name="MBio">
        <title>Comparative Genomics Reveals the Core Gene Toolbox for the Fungus-Insect Symbiosis.</title>
        <authorList>
            <person name="Wang Y."/>
            <person name="Stata M."/>
            <person name="Wang W."/>
            <person name="Stajich J.E."/>
            <person name="White M.M."/>
            <person name="Moncalvo J.M."/>
        </authorList>
    </citation>
    <scope>NUCLEOTIDE SEQUENCE [LARGE SCALE GENOMIC DNA]</scope>
    <source>
        <strain evidence="6 7">AUS-126-30</strain>
    </source>
</reference>
<evidence type="ECO:0000256" key="4">
    <source>
        <dbReference type="ARBA" id="ARBA00023288"/>
    </source>
</evidence>
<organism evidence="6 7">
    <name type="scientific">Smittium angustum</name>
    <dbReference type="NCBI Taxonomy" id="133377"/>
    <lineage>
        <taxon>Eukaryota</taxon>
        <taxon>Fungi</taxon>
        <taxon>Fungi incertae sedis</taxon>
        <taxon>Zoopagomycota</taxon>
        <taxon>Kickxellomycotina</taxon>
        <taxon>Harpellomycetes</taxon>
        <taxon>Harpellales</taxon>
        <taxon>Legeriomycetaceae</taxon>
        <taxon>Smittium</taxon>
    </lineage>
</organism>
<dbReference type="PANTHER" id="PTHR12895">
    <property type="entry name" value="DYMECLIN"/>
    <property type="match status" value="1"/>
</dbReference>
<proteinExistence type="inferred from homology"/>
<dbReference type="PANTHER" id="PTHR12895:SF9">
    <property type="entry name" value="DYMECLIN"/>
    <property type="match status" value="1"/>
</dbReference>
<keyword evidence="3" id="KW-0519">Myristate</keyword>
<dbReference type="EMBL" id="MBFU01000015">
    <property type="protein sequence ID" value="PWA03440.1"/>
    <property type="molecule type" value="Genomic_DNA"/>
</dbReference>
<evidence type="ECO:0000256" key="3">
    <source>
        <dbReference type="ARBA" id="ARBA00022707"/>
    </source>
</evidence>
<dbReference type="AlphaFoldDB" id="A0A2U1JE99"/>
<evidence type="ECO:0000256" key="2">
    <source>
        <dbReference type="ARBA" id="ARBA00015736"/>
    </source>
</evidence>
<evidence type="ECO:0000313" key="6">
    <source>
        <dbReference type="EMBL" id="PWA03440.1"/>
    </source>
</evidence>
<protein>
    <recommendedName>
        <fullName evidence="2">Dymeclin</fullName>
    </recommendedName>
</protein>
<gene>
    <name evidence="6" type="ORF">BB558_000386</name>
</gene>
<name>A0A2U1JE99_SMIAN</name>
<evidence type="ECO:0000313" key="7">
    <source>
        <dbReference type="Proteomes" id="UP000245591"/>
    </source>
</evidence>
<dbReference type="GO" id="GO:0005794">
    <property type="term" value="C:Golgi apparatus"/>
    <property type="evidence" value="ECO:0007669"/>
    <property type="project" value="TreeGrafter"/>
</dbReference>
<evidence type="ECO:0000256" key="5">
    <source>
        <dbReference type="SAM" id="MobiDB-lite"/>
    </source>
</evidence>
<feature type="compositionally biased region" description="Basic and acidic residues" evidence="5">
    <location>
        <begin position="173"/>
        <end position="183"/>
    </location>
</feature>